<evidence type="ECO:0000313" key="7">
    <source>
        <dbReference type="Proteomes" id="UP000008672"/>
    </source>
</evidence>
<dbReference type="PRINTS" id="PR00328">
    <property type="entry name" value="SAR1GTPBP"/>
</dbReference>
<feature type="compositionally biased region" description="Basic and acidic residues" evidence="5">
    <location>
        <begin position="294"/>
        <end position="303"/>
    </location>
</feature>
<dbReference type="EMBL" id="AFYH01037405">
    <property type="status" value="NOT_ANNOTATED_CDS"/>
    <property type="molecule type" value="Genomic_DNA"/>
</dbReference>
<feature type="compositionally biased region" description="Polar residues" evidence="5">
    <location>
        <begin position="330"/>
        <end position="345"/>
    </location>
</feature>
<dbReference type="PANTHER" id="PTHR46090:SF4">
    <property type="entry name" value="ADP RIBOSYLATION FACTOR LIKE GTPASE 13A"/>
    <property type="match status" value="1"/>
</dbReference>
<dbReference type="InParanoid" id="H3B9H3"/>
<keyword evidence="4" id="KW-0479">Metal-binding</keyword>
<dbReference type="HOGENOM" id="CLU_040729_3_0_1"/>
<reference evidence="6" key="3">
    <citation type="submission" date="2025-09" db="UniProtKB">
        <authorList>
            <consortium name="Ensembl"/>
        </authorList>
    </citation>
    <scope>IDENTIFICATION</scope>
</reference>
<name>H3B9H3_LATCH</name>
<dbReference type="GO" id="GO:1905515">
    <property type="term" value="P:non-motile cilium assembly"/>
    <property type="evidence" value="ECO:0007669"/>
    <property type="project" value="TreeGrafter"/>
</dbReference>
<dbReference type="FunFam" id="3.40.50.300:FF:000415">
    <property type="entry name" value="ADP-ribosylation factor-like GTPase 13B"/>
    <property type="match status" value="1"/>
</dbReference>
<dbReference type="GO" id="GO:0003924">
    <property type="term" value="F:GTPase activity"/>
    <property type="evidence" value="ECO:0007669"/>
    <property type="project" value="InterPro"/>
</dbReference>
<dbReference type="GO" id="GO:0005525">
    <property type="term" value="F:GTP binding"/>
    <property type="evidence" value="ECO:0007669"/>
    <property type="project" value="UniProtKB-KW"/>
</dbReference>
<dbReference type="eggNOG" id="KOG0074">
    <property type="taxonomic scope" value="Eukaryota"/>
</dbReference>
<dbReference type="OMA" id="ENKSICH"/>
<dbReference type="InterPro" id="IPR005225">
    <property type="entry name" value="Small_GTP-bd"/>
</dbReference>
<dbReference type="InterPro" id="IPR027417">
    <property type="entry name" value="P-loop_NTPase"/>
</dbReference>
<keyword evidence="7" id="KW-1185">Reference proteome</keyword>
<dbReference type="GO" id="GO:0046872">
    <property type="term" value="F:metal ion binding"/>
    <property type="evidence" value="ECO:0007669"/>
    <property type="project" value="UniProtKB-KW"/>
</dbReference>
<proteinExistence type="predicted"/>
<reference evidence="7" key="1">
    <citation type="submission" date="2011-08" db="EMBL/GenBank/DDBJ databases">
        <title>The draft genome of Latimeria chalumnae.</title>
        <authorList>
            <person name="Di Palma F."/>
            <person name="Alfoldi J."/>
            <person name="Johnson J."/>
            <person name="Berlin A."/>
            <person name="Gnerre S."/>
            <person name="Jaffe D."/>
            <person name="MacCallum I."/>
            <person name="Young S."/>
            <person name="Walker B.J."/>
            <person name="Lander E."/>
            <person name="Lindblad-Toh K."/>
        </authorList>
    </citation>
    <scope>NUCLEOTIDE SEQUENCE [LARGE SCALE GENOMIC DNA]</scope>
    <source>
        <strain evidence="7">Wild caught</strain>
    </source>
</reference>
<dbReference type="PROSITE" id="PS51417">
    <property type="entry name" value="ARF"/>
    <property type="match status" value="1"/>
</dbReference>
<feature type="compositionally biased region" description="Basic residues" evidence="5">
    <location>
        <begin position="263"/>
        <end position="276"/>
    </location>
</feature>
<dbReference type="Proteomes" id="UP000008672">
    <property type="component" value="Unassembled WGS sequence"/>
</dbReference>
<gene>
    <name evidence="6" type="primary">ARL13A</name>
</gene>
<dbReference type="SMART" id="SM00177">
    <property type="entry name" value="ARF"/>
    <property type="match status" value="1"/>
</dbReference>
<dbReference type="SMART" id="SM00178">
    <property type="entry name" value="SAR"/>
    <property type="match status" value="1"/>
</dbReference>
<dbReference type="Ensembl" id="ENSLACT00000018677.1">
    <property type="protein sequence ID" value="ENSLACP00000018544.1"/>
    <property type="gene ID" value="ENSLACG00000016326.1"/>
</dbReference>
<keyword evidence="4" id="KW-0460">Magnesium</keyword>
<organism evidence="6 7">
    <name type="scientific">Latimeria chalumnae</name>
    <name type="common">Coelacanth</name>
    <dbReference type="NCBI Taxonomy" id="7897"/>
    <lineage>
        <taxon>Eukaryota</taxon>
        <taxon>Metazoa</taxon>
        <taxon>Chordata</taxon>
        <taxon>Craniata</taxon>
        <taxon>Vertebrata</taxon>
        <taxon>Euteleostomi</taxon>
        <taxon>Coelacanthiformes</taxon>
        <taxon>Coelacanthidae</taxon>
        <taxon>Latimeria</taxon>
    </lineage>
</organism>
<dbReference type="GO" id="GO:0097730">
    <property type="term" value="C:non-motile cilium"/>
    <property type="evidence" value="ECO:0007669"/>
    <property type="project" value="TreeGrafter"/>
</dbReference>
<keyword evidence="1 3" id="KW-0547">Nucleotide-binding</keyword>
<feature type="binding site" evidence="3">
    <location>
        <begin position="28"/>
        <end position="35"/>
    </location>
    <ligand>
        <name>GTP</name>
        <dbReference type="ChEBI" id="CHEBI:37565"/>
    </ligand>
</feature>
<sequence length="399" mass="45387">MFSLLNNCCTWIKDIKEPIRGVTLLMVGLDGAGKTSIVQGLQKVSACDVTPTVEFTRTDLQIDRFEVTLYDLGGGQRYRHLWKDYYPEAHGIIFVLDSSDLVRIGEVRHVLAEVLKHPKVSGKPLLVLANKQDKMDSLLQSDILEELSLEKLVNEYKSFCCIFPCSAALDFCKKTDQSIIKGLRWLLHTIALDYKTLCGRVLHDATERRFRGGLERSNRTWNENITSATAESRAQQVGQKPLRNVHFKQLQPIHNIAAQSEKKLKKKKKKKKTTKLKTKDSVINSGLIEEEEEERRWPGETRHTSTNGTLLPRNRVGGILKHNNKETKGSVRQQDTVCAEETQTADGFEKKKKKKKKVKNKNKINSQECAQNPDMSATFDLYRKAIMALKARQQGQVVK</sequence>
<feature type="binding site" evidence="4">
    <location>
        <position position="35"/>
    </location>
    <ligand>
        <name>Mg(2+)</name>
        <dbReference type="ChEBI" id="CHEBI:18420"/>
    </ligand>
</feature>
<dbReference type="NCBIfam" id="TIGR00231">
    <property type="entry name" value="small_GTP"/>
    <property type="match status" value="1"/>
</dbReference>
<reference evidence="6" key="2">
    <citation type="submission" date="2025-08" db="UniProtKB">
        <authorList>
            <consortium name="Ensembl"/>
        </authorList>
    </citation>
    <scope>IDENTIFICATION</scope>
</reference>
<feature type="compositionally biased region" description="Basic residues" evidence="5">
    <location>
        <begin position="350"/>
        <end position="362"/>
    </location>
</feature>
<dbReference type="GO" id="GO:0060170">
    <property type="term" value="C:ciliary membrane"/>
    <property type="evidence" value="ECO:0007669"/>
    <property type="project" value="TreeGrafter"/>
</dbReference>
<dbReference type="PANTHER" id="PTHR46090">
    <property type="entry name" value="ADP-RIBOSYLATION FACTOR-LIKE PROTEIN 13B"/>
    <property type="match status" value="1"/>
</dbReference>
<dbReference type="InterPro" id="IPR006689">
    <property type="entry name" value="Small_GTPase_ARF/SAR"/>
</dbReference>
<protein>
    <submittedName>
        <fullName evidence="6">ARF like GTPase 13A</fullName>
    </submittedName>
</protein>
<evidence type="ECO:0000256" key="1">
    <source>
        <dbReference type="ARBA" id="ARBA00022741"/>
    </source>
</evidence>
<dbReference type="InterPro" id="IPR051995">
    <property type="entry name" value="Ciliary_GTPase"/>
</dbReference>
<dbReference type="AlphaFoldDB" id="H3B9H3"/>
<evidence type="ECO:0000256" key="3">
    <source>
        <dbReference type="PIRSR" id="PIRSR606689-1"/>
    </source>
</evidence>
<evidence type="ECO:0000256" key="2">
    <source>
        <dbReference type="ARBA" id="ARBA00023134"/>
    </source>
</evidence>
<accession>H3B9H3</accession>
<dbReference type="GeneTree" id="ENSGT00940000156365"/>
<keyword evidence="2 3" id="KW-0342">GTP-binding</keyword>
<feature type="binding site" evidence="3">
    <location>
        <position position="74"/>
    </location>
    <ligand>
        <name>GTP</name>
        <dbReference type="ChEBI" id="CHEBI:37565"/>
    </ligand>
</feature>
<dbReference type="SUPFAM" id="SSF52540">
    <property type="entry name" value="P-loop containing nucleoside triphosphate hydrolases"/>
    <property type="match status" value="1"/>
</dbReference>
<evidence type="ECO:0000256" key="4">
    <source>
        <dbReference type="PIRSR" id="PIRSR606689-2"/>
    </source>
</evidence>
<dbReference type="STRING" id="7897.ENSLACP00000018544"/>
<feature type="binding site" evidence="4">
    <location>
        <position position="52"/>
    </location>
    <ligand>
        <name>Mg(2+)</name>
        <dbReference type="ChEBI" id="CHEBI:18420"/>
    </ligand>
</feature>
<feature type="region of interest" description="Disordered" evidence="5">
    <location>
        <begin position="261"/>
        <end position="280"/>
    </location>
</feature>
<evidence type="ECO:0000256" key="5">
    <source>
        <dbReference type="SAM" id="MobiDB-lite"/>
    </source>
</evidence>
<dbReference type="GO" id="GO:0097500">
    <property type="term" value="P:receptor localization to non-motile cilium"/>
    <property type="evidence" value="ECO:0007669"/>
    <property type="project" value="TreeGrafter"/>
</dbReference>
<evidence type="ECO:0000313" key="6">
    <source>
        <dbReference type="Ensembl" id="ENSLACP00000018544.1"/>
    </source>
</evidence>
<dbReference type="EMBL" id="AFYH01037406">
    <property type="status" value="NOT_ANNOTATED_CDS"/>
    <property type="molecule type" value="Genomic_DNA"/>
</dbReference>
<feature type="binding site" evidence="3">
    <location>
        <begin position="130"/>
        <end position="133"/>
    </location>
    <ligand>
        <name>GTP</name>
        <dbReference type="ChEBI" id="CHEBI:37565"/>
    </ligand>
</feature>
<dbReference type="eggNOG" id="KOG0076">
    <property type="taxonomic scope" value="Eukaryota"/>
</dbReference>
<feature type="region of interest" description="Disordered" evidence="5">
    <location>
        <begin position="287"/>
        <end position="369"/>
    </location>
</feature>
<dbReference type="Pfam" id="PF00025">
    <property type="entry name" value="Arf"/>
    <property type="match status" value="1"/>
</dbReference>
<dbReference type="Gene3D" id="3.40.50.300">
    <property type="entry name" value="P-loop containing nucleotide triphosphate hydrolases"/>
    <property type="match status" value="1"/>
</dbReference>